<sequence length="232" mass="25568">MQPPRNLRRRAQPPRSPVIPPPAFTAPSRPQSHPRARSSWSTPQSMPPSTASHRARSPLPAPAVPAPPRSPRHRAQLPIPSRSPRRLPVPAVPAPCNASAPGMEYLRRQWNCGTGWSSEHQISTLRHQISVAPPSMEGLWPRARNGAASIHALVRNHSLMLLLGVGTDVIRFDLSPRRRTRARTRRRSQSPRQLTVAALACGRRCQPTPRGRGGRGSGTSCPWQPRRQGGRC</sequence>
<reference evidence="2" key="1">
    <citation type="submission" date="2015-12" db="EMBL/GenBank/DDBJ databases">
        <title>Update maize B73 reference genome by single molecule sequencing technologies.</title>
        <authorList>
            <consortium name="Maize Genome Sequencing Project"/>
            <person name="Ware D."/>
        </authorList>
    </citation>
    <scope>NUCLEOTIDE SEQUENCE [LARGE SCALE GENOMIC DNA]</scope>
    <source>
        <tissue evidence="2">Seedling</tissue>
    </source>
</reference>
<dbReference type="InParanoid" id="A0A1D6KG46"/>
<feature type="compositionally biased region" description="Pro residues" evidence="1">
    <location>
        <begin position="59"/>
        <end position="69"/>
    </location>
</feature>
<feature type="compositionally biased region" description="Pro residues" evidence="1">
    <location>
        <begin position="14"/>
        <end position="24"/>
    </location>
</feature>
<name>A0A1D6KG46_MAIZE</name>
<feature type="region of interest" description="Disordered" evidence="1">
    <location>
        <begin position="203"/>
        <end position="232"/>
    </location>
</feature>
<dbReference type="EMBL" id="CM007647">
    <property type="protein sequence ID" value="ONM02060.1"/>
    <property type="molecule type" value="Genomic_DNA"/>
</dbReference>
<accession>A0A1D6KG46</accession>
<feature type="compositionally biased region" description="Basic residues" evidence="1">
    <location>
        <begin position="1"/>
        <end position="12"/>
    </location>
</feature>
<organism evidence="2">
    <name type="scientific">Zea mays</name>
    <name type="common">Maize</name>
    <dbReference type="NCBI Taxonomy" id="4577"/>
    <lineage>
        <taxon>Eukaryota</taxon>
        <taxon>Viridiplantae</taxon>
        <taxon>Streptophyta</taxon>
        <taxon>Embryophyta</taxon>
        <taxon>Tracheophyta</taxon>
        <taxon>Spermatophyta</taxon>
        <taxon>Magnoliopsida</taxon>
        <taxon>Liliopsida</taxon>
        <taxon>Poales</taxon>
        <taxon>Poaceae</taxon>
        <taxon>PACMAD clade</taxon>
        <taxon>Panicoideae</taxon>
        <taxon>Andropogonodae</taxon>
        <taxon>Andropogoneae</taxon>
        <taxon>Tripsacinae</taxon>
        <taxon>Zea</taxon>
    </lineage>
</organism>
<gene>
    <name evidence="2" type="ORF">ZEAMMB73_Zm00001d031051</name>
</gene>
<proteinExistence type="predicted"/>
<evidence type="ECO:0000313" key="2">
    <source>
        <dbReference type="EMBL" id="ONM02060.1"/>
    </source>
</evidence>
<evidence type="ECO:0000256" key="1">
    <source>
        <dbReference type="SAM" id="MobiDB-lite"/>
    </source>
</evidence>
<feature type="compositionally biased region" description="Low complexity" evidence="1">
    <location>
        <begin position="77"/>
        <end position="89"/>
    </location>
</feature>
<feature type="compositionally biased region" description="Polar residues" evidence="1">
    <location>
        <begin position="38"/>
        <end position="52"/>
    </location>
</feature>
<feature type="region of interest" description="Disordered" evidence="1">
    <location>
        <begin position="1"/>
        <end position="92"/>
    </location>
</feature>
<protein>
    <submittedName>
        <fullName evidence="2">Uncharacterized protein</fullName>
    </submittedName>
</protein>
<dbReference type="AlphaFoldDB" id="A0A1D6KG46"/>